<proteinExistence type="predicted"/>
<evidence type="ECO:0000313" key="3">
    <source>
        <dbReference type="Proteomes" id="UP000838412"/>
    </source>
</evidence>
<gene>
    <name evidence="2" type="primary">Hypp8180</name>
    <name evidence="2" type="ORF">BLAG_LOCUS9831</name>
</gene>
<evidence type="ECO:0000256" key="1">
    <source>
        <dbReference type="SAM" id="MobiDB-lite"/>
    </source>
</evidence>
<sequence>MYQYSGSATGDGRDKEETEDETEEDSARQNPVHKRHGVTINTSELISNRLYKSSRSAINNANKDMETAEETELTPYLTVPFDAINNALRIEPYSSVNLEDIRVEQRNVASGVISLPRRNSAVRDEDGMEPYCITPLDQMGDV</sequence>
<protein>
    <submittedName>
        <fullName evidence="2">Hypp8180 protein</fullName>
    </submittedName>
</protein>
<dbReference type="OrthoDB" id="10182731at2759"/>
<dbReference type="EMBL" id="OV696701">
    <property type="protein sequence ID" value="CAH1248508.1"/>
    <property type="molecule type" value="Genomic_DNA"/>
</dbReference>
<keyword evidence="3" id="KW-1185">Reference proteome</keyword>
<feature type="region of interest" description="Disordered" evidence="1">
    <location>
        <begin position="1"/>
        <end position="40"/>
    </location>
</feature>
<dbReference type="AlphaFoldDB" id="A0A8J9Z7B7"/>
<reference evidence="2" key="1">
    <citation type="submission" date="2022-01" db="EMBL/GenBank/DDBJ databases">
        <authorList>
            <person name="Braso-Vives M."/>
        </authorList>
    </citation>
    <scope>NUCLEOTIDE SEQUENCE</scope>
</reference>
<organism evidence="2 3">
    <name type="scientific">Branchiostoma lanceolatum</name>
    <name type="common">Common lancelet</name>
    <name type="synonym">Amphioxus lanceolatum</name>
    <dbReference type="NCBI Taxonomy" id="7740"/>
    <lineage>
        <taxon>Eukaryota</taxon>
        <taxon>Metazoa</taxon>
        <taxon>Chordata</taxon>
        <taxon>Cephalochordata</taxon>
        <taxon>Leptocardii</taxon>
        <taxon>Amphioxiformes</taxon>
        <taxon>Branchiostomatidae</taxon>
        <taxon>Branchiostoma</taxon>
    </lineage>
</organism>
<dbReference type="Proteomes" id="UP000838412">
    <property type="component" value="Chromosome 16"/>
</dbReference>
<evidence type="ECO:0000313" key="2">
    <source>
        <dbReference type="EMBL" id="CAH1248508.1"/>
    </source>
</evidence>
<name>A0A8J9Z7B7_BRALA</name>
<accession>A0A8J9Z7B7</accession>